<protein>
    <recommendedName>
        <fullName evidence="2">PPM-type phosphatase domain-containing protein</fullName>
    </recommendedName>
</protein>
<dbReference type="EMBL" id="HBIZ01010071">
    <property type="protein sequence ID" value="CAE0753357.1"/>
    <property type="molecule type" value="Transcribed_RNA"/>
</dbReference>
<dbReference type="AlphaFoldDB" id="A0A7S4B437"/>
<feature type="region of interest" description="Disordered" evidence="1">
    <location>
        <begin position="408"/>
        <end position="500"/>
    </location>
</feature>
<evidence type="ECO:0000259" key="2">
    <source>
        <dbReference type="PROSITE" id="PS51746"/>
    </source>
</evidence>
<dbReference type="Pfam" id="PF00481">
    <property type="entry name" value="PP2C"/>
    <property type="match status" value="1"/>
</dbReference>
<sequence length="500" mass="53456">MAQMSAVEQNTLKPKLDSLKGPSKTPSKVDILPNVVPTASKGEFYHLPPMPRFTDHSTITSADRPTEAEDCGHRSSITPAAAILAIIQYKGVGSKPKPPVFPWQPSHTAVYQSLGQGEDRYVSMRVQLGGEDLQLCLLLDGHSGSGAAIACQRHMLFFFVRSCVNDPSALSLQYACAVTFRHFHASILQGTDSDSSCGATLVAVNEYRQYLVCANVGDSRIVHIEGRKRNGGQAFQVLTEDHRFTENKLERARVVGAGAKLSPAAGNGEAISSSGQLLAWPGGLPFGRSLGAASCAEWLSPDPYVSYVDLSKIADSCWVVMCTRSVCDGLPLESIVSLARSHANATAISAAIVQAALEKRSHNGPSQPLLDSTCLTISVGPNHLGLSRSKSIAFAAASLTRLSSITRSHRQASKFDSGDEAETQFHPSYRSQRSAESIDTPCTTPRGSGSPRTFSRSASLPLNAGRKGRIQLRGSRRAKASAAVPKHSATTSAPMRYQQL</sequence>
<reference evidence="3" key="1">
    <citation type="submission" date="2021-01" db="EMBL/GenBank/DDBJ databases">
        <authorList>
            <person name="Corre E."/>
            <person name="Pelletier E."/>
            <person name="Niang G."/>
            <person name="Scheremetjew M."/>
            <person name="Finn R."/>
            <person name="Kale V."/>
            <person name="Holt S."/>
            <person name="Cochrane G."/>
            <person name="Meng A."/>
            <person name="Brown T."/>
            <person name="Cohen L."/>
        </authorList>
    </citation>
    <scope>NUCLEOTIDE SEQUENCE</scope>
    <source>
        <strain evidence="3">CCMP645</strain>
    </source>
</reference>
<name>A0A7S4B437_CHRCT</name>
<dbReference type="Gene3D" id="3.60.40.10">
    <property type="entry name" value="PPM-type phosphatase domain"/>
    <property type="match status" value="1"/>
</dbReference>
<feature type="compositionally biased region" description="Polar residues" evidence="1">
    <location>
        <begin position="1"/>
        <end position="12"/>
    </location>
</feature>
<dbReference type="InterPro" id="IPR036457">
    <property type="entry name" value="PPM-type-like_dom_sf"/>
</dbReference>
<feature type="compositionally biased region" description="Polar residues" evidence="1">
    <location>
        <begin position="425"/>
        <end position="460"/>
    </location>
</feature>
<dbReference type="PROSITE" id="PS51746">
    <property type="entry name" value="PPM_2"/>
    <property type="match status" value="1"/>
</dbReference>
<feature type="domain" description="PPM-type phosphatase" evidence="2">
    <location>
        <begin position="113"/>
        <end position="379"/>
    </location>
</feature>
<dbReference type="CDD" id="cd00143">
    <property type="entry name" value="PP2Cc"/>
    <property type="match status" value="1"/>
</dbReference>
<dbReference type="SUPFAM" id="SSF81606">
    <property type="entry name" value="PP2C-like"/>
    <property type="match status" value="1"/>
</dbReference>
<feature type="region of interest" description="Disordered" evidence="1">
    <location>
        <begin position="1"/>
        <end position="31"/>
    </location>
</feature>
<dbReference type="InterPro" id="IPR001932">
    <property type="entry name" value="PPM-type_phosphatase-like_dom"/>
</dbReference>
<dbReference type="GO" id="GO:0004722">
    <property type="term" value="F:protein serine/threonine phosphatase activity"/>
    <property type="evidence" value="ECO:0007669"/>
    <property type="project" value="InterPro"/>
</dbReference>
<dbReference type="SMART" id="SM00332">
    <property type="entry name" value="PP2Cc"/>
    <property type="match status" value="1"/>
</dbReference>
<dbReference type="InterPro" id="IPR015655">
    <property type="entry name" value="PP2C"/>
</dbReference>
<proteinExistence type="predicted"/>
<evidence type="ECO:0000256" key="1">
    <source>
        <dbReference type="SAM" id="MobiDB-lite"/>
    </source>
</evidence>
<dbReference type="PANTHER" id="PTHR47992">
    <property type="entry name" value="PROTEIN PHOSPHATASE"/>
    <property type="match status" value="1"/>
</dbReference>
<organism evidence="3">
    <name type="scientific">Chrysotila carterae</name>
    <name type="common">Marine alga</name>
    <name type="synonym">Syracosphaera carterae</name>
    <dbReference type="NCBI Taxonomy" id="13221"/>
    <lineage>
        <taxon>Eukaryota</taxon>
        <taxon>Haptista</taxon>
        <taxon>Haptophyta</taxon>
        <taxon>Prymnesiophyceae</taxon>
        <taxon>Isochrysidales</taxon>
        <taxon>Isochrysidaceae</taxon>
        <taxon>Chrysotila</taxon>
    </lineage>
</organism>
<evidence type="ECO:0000313" key="3">
    <source>
        <dbReference type="EMBL" id="CAE0753357.1"/>
    </source>
</evidence>
<feature type="compositionally biased region" description="Basic residues" evidence="1">
    <location>
        <begin position="466"/>
        <end position="479"/>
    </location>
</feature>
<gene>
    <name evidence="3" type="ORF">PCAR00345_LOCUS5944</name>
</gene>
<accession>A0A7S4B437</accession>
<feature type="compositionally biased region" description="Polar residues" evidence="1">
    <location>
        <begin position="488"/>
        <end position="500"/>
    </location>
</feature>